<dbReference type="GeneID" id="54564107"/>
<dbReference type="InterPro" id="IPR050327">
    <property type="entry name" value="Proton-linked_MCT"/>
</dbReference>
<dbReference type="GO" id="GO:0016020">
    <property type="term" value="C:membrane"/>
    <property type="evidence" value="ECO:0007669"/>
    <property type="project" value="UniProtKB-SubCell"/>
</dbReference>
<dbReference type="EMBL" id="ML993639">
    <property type="protein sequence ID" value="KAF2159298.1"/>
    <property type="molecule type" value="Genomic_DNA"/>
</dbReference>
<dbReference type="PROSITE" id="PS50850">
    <property type="entry name" value="MFS"/>
    <property type="match status" value="1"/>
</dbReference>
<evidence type="ECO:0000313" key="6">
    <source>
        <dbReference type="EMBL" id="KAF2159298.1"/>
    </source>
</evidence>
<keyword evidence="7" id="KW-1185">Reference proteome</keyword>
<feature type="transmembrane region" description="Helical" evidence="4">
    <location>
        <begin position="201"/>
        <end position="223"/>
    </location>
</feature>
<reference evidence="6" key="1">
    <citation type="journal article" date="2020" name="Stud. Mycol.">
        <title>101 Dothideomycetes genomes: a test case for predicting lifestyles and emergence of pathogens.</title>
        <authorList>
            <person name="Haridas S."/>
            <person name="Albert R."/>
            <person name="Binder M."/>
            <person name="Bloem J."/>
            <person name="Labutti K."/>
            <person name="Salamov A."/>
            <person name="Andreopoulos B."/>
            <person name="Baker S."/>
            <person name="Barry K."/>
            <person name="Bills G."/>
            <person name="Bluhm B."/>
            <person name="Cannon C."/>
            <person name="Castanera R."/>
            <person name="Culley D."/>
            <person name="Daum C."/>
            <person name="Ezra D."/>
            <person name="Gonzalez J."/>
            <person name="Henrissat B."/>
            <person name="Kuo A."/>
            <person name="Liang C."/>
            <person name="Lipzen A."/>
            <person name="Lutzoni F."/>
            <person name="Magnuson J."/>
            <person name="Mondo S."/>
            <person name="Nolan M."/>
            <person name="Ohm R."/>
            <person name="Pangilinan J."/>
            <person name="Park H.-J."/>
            <person name="Ramirez L."/>
            <person name="Alfaro M."/>
            <person name="Sun H."/>
            <person name="Tritt A."/>
            <person name="Yoshinaga Y."/>
            <person name="Zwiers L.-H."/>
            <person name="Turgeon B."/>
            <person name="Goodwin S."/>
            <person name="Spatafora J."/>
            <person name="Crous P."/>
            <person name="Grigoriev I."/>
        </authorList>
    </citation>
    <scope>NUCLEOTIDE SEQUENCE</scope>
    <source>
        <strain evidence="6">ATCC 36951</strain>
    </source>
</reference>
<feature type="transmembrane region" description="Helical" evidence="4">
    <location>
        <begin position="334"/>
        <end position="357"/>
    </location>
</feature>
<dbReference type="Gene3D" id="1.20.1250.20">
    <property type="entry name" value="MFS general substrate transporter like domains"/>
    <property type="match status" value="2"/>
</dbReference>
<dbReference type="InterPro" id="IPR020846">
    <property type="entry name" value="MFS_dom"/>
</dbReference>
<dbReference type="Pfam" id="PF07690">
    <property type="entry name" value="MFS_1"/>
    <property type="match status" value="1"/>
</dbReference>
<organism evidence="6 7">
    <name type="scientific">Zasmidium cellare ATCC 36951</name>
    <dbReference type="NCBI Taxonomy" id="1080233"/>
    <lineage>
        <taxon>Eukaryota</taxon>
        <taxon>Fungi</taxon>
        <taxon>Dikarya</taxon>
        <taxon>Ascomycota</taxon>
        <taxon>Pezizomycotina</taxon>
        <taxon>Dothideomycetes</taxon>
        <taxon>Dothideomycetidae</taxon>
        <taxon>Mycosphaerellales</taxon>
        <taxon>Mycosphaerellaceae</taxon>
        <taxon>Zasmidium</taxon>
    </lineage>
</organism>
<dbReference type="InterPro" id="IPR011701">
    <property type="entry name" value="MFS"/>
</dbReference>
<evidence type="ECO:0000256" key="3">
    <source>
        <dbReference type="SAM" id="MobiDB-lite"/>
    </source>
</evidence>
<feature type="compositionally biased region" description="Basic and acidic residues" evidence="3">
    <location>
        <begin position="15"/>
        <end position="24"/>
    </location>
</feature>
<feature type="transmembrane region" description="Helical" evidence="4">
    <location>
        <begin position="138"/>
        <end position="158"/>
    </location>
</feature>
<keyword evidence="4" id="KW-0472">Membrane</keyword>
<dbReference type="Proteomes" id="UP000799537">
    <property type="component" value="Unassembled WGS sequence"/>
</dbReference>
<keyword evidence="4" id="KW-1133">Transmembrane helix</keyword>
<proteinExistence type="inferred from homology"/>
<feature type="transmembrane region" description="Helical" evidence="4">
    <location>
        <begin position="369"/>
        <end position="387"/>
    </location>
</feature>
<dbReference type="PANTHER" id="PTHR11360:SF281">
    <property type="entry name" value="ASPYRIDONES EFFLUX PROTEIN APDF-RELATED"/>
    <property type="match status" value="1"/>
</dbReference>
<feature type="domain" description="Major facilitator superfamily (MFS) profile" evidence="5">
    <location>
        <begin position="41"/>
        <end position="424"/>
    </location>
</feature>
<evidence type="ECO:0000259" key="5">
    <source>
        <dbReference type="PROSITE" id="PS50850"/>
    </source>
</evidence>
<accession>A0A6A6BZ26</accession>
<dbReference type="RefSeq" id="XP_033660187.1">
    <property type="nucleotide sequence ID" value="XM_033810835.1"/>
</dbReference>
<keyword evidence="4" id="KW-0812">Transmembrane</keyword>
<evidence type="ECO:0000256" key="1">
    <source>
        <dbReference type="ARBA" id="ARBA00004141"/>
    </source>
</evidence>
<dbReference type="PANTHER" id="PTHR11360">
    <property type="entry name" value="MONOCARBOXYLATE TRANSPORTER"/>
    <property type="match status" value="1"/>
</dbReference>
<evidence type="ECO:0000256" key="4">
    <source>
        <dbReference type="SAM" id="Phobius"/>
    </source>
</evidence>
<gene>
    <name evidence="6" type="ORF">M409DRAFT_37948</name>
</gene>
<feature type="region of interest" description="Disordered" evidence="3">
    <location>
        <begin position="1"/>
        <end position="35"/>
    </location>
</feature>
<feature type="transmembrane region" description="Helical" evidence="4">
    <location>
        <begin position="279"/>
        <end position="298"/>
    </location>
</feature>
<dbReference type="InterPro" id="IPR036259">
    <property type="entry name" value="MFS_trans_sf"/>
</dbReference>
<dbReference type="SUPFAM" id="SSF103473">
    <property type="entry name" value="MFS general substrate transporter"/>
    <property type="match status" value="1"/>
</dbReference>
<evidence type="ECO:0000313" key="7">
    <source>
        <dbReference type="Proteomes" id="UP000799537"/>
    </source>
</evidence>
<feature type="transmembrane region" description="Helical" evidence="4">
    <location>
        <begin position="393"/>
        <end position="418"/>
    </location>
</feature>
<dbReference type="OrthoDB" id="5667at2759"/>
<feature type="transmembrane region" description="Helical" evidence="4">
    <location>
        <begin position="244"/>
        <end position="267"/>
    </location>
</feature>
<dbReference type="AlphaFoldDB" id="A0A6A6BZ26"/>
<comment type="similarity">
    <text evidence="2">Belongs to the major facilitator superfamily. Monocarboxylate porter (TC 2.A.1.13) family.</text>
</comment>
<feature type="transmembrane region" description="Helical" evidence="4">
    <location>
        <begin position="42"/>
        <end position="63"/>
    </location>
</feature>
<comment type="subcellular location">
    <subcellularLocation>
        <location evidence="1">Membrane</location>
        <topology evidence="1">Multi-pass membrane protein</topology>
    </subcellularLocation>
</comment>
<protein>
    <recommendedName>
        <fullName evidence="5">Major facilitator superfamily (MFS) profile domain-containing protein</fullName>
    </recommendedName>
</protein>
<evidence type="ECO:0000256" key="2">
    <source>
        <dbReference type="ARBA" id="ARBA00006727"/>
    </source>
</evidence>
<name>A0A6A6BZ26_ZASCE</name>
<dbReference type="GO" id="GO:0022857">
    <property type="term" value="F:transmembrane transporter activity"/>
    <property type="evidence" value="ECO:0007669"/>
    <property type="project" value="InterPro"/>
</dbReference>
<feature type="transmembrane region" description="Helical" evidence="4">
    <location>
        <begin position="83"/>
        <end position="105"/>
    </location>
</feature>
<feature type="transmembrane region" description="Helical" evidence="4">
    <location>
        <begin position="112"/>
        <end position="132"/>
    </location>
</feature>
<feature type="transmembrane region" description="Helical" evidence="4">
    <location>
        <begin position="305"/>
        <end position="328"/>
    </location>
</feature>
<sequence>MDKTDEPLAETPSSQDKEGSDGKDSVQAPVTPPSFPEGGTKAWLVATGHTMTMFTTWGYLYAFGVYQTYYETHQLRDHSPSDIAWIGSLQFFFMCLGMLFGGALFDRFGGTIILLPAVLVYVFSIMMTSICLKLWEFILAQGLLGGIGLGLLLGPSSAATPQYFNKKRGAAMGLALTGSSVDGVVFPIALERMLQNTNLGFGWSVRICGFIILGLMVPSSLVIQPRLPPRKRKFFLPRAFLEIPYAWILFACFCIFMAIFTPPIFLPTFAVQNGMSVELANYLIAILNAASWPSRLLCGVLADKFGALNTLTFVSLGTGITLLCWQVVHSHAGIIVFSAMFGLISGGVLTAGMVAFASMPSNPQNIGTYIGMAFGVGGIATLIAPPIDGALIASYHGFVQVSILSGVFCLAGAVCALLSKLTKGIGLLAKG</sequence>